<dbReference type="EC" id="4.1.2.4" evidence="3 7"/>
<dbReference type="Pfam" id="PF01791">
    <property type="entry name" value="DeoC"/>
    <property type="match status" value="1"/>
</dbReference>
<dbReference type="SUPFAM" id="SSF51569">
    <property type="entry name" value="Aldolase"/>
    <property type="match status" value="1"/>
</dbReference>
<evidence type="ECO:0000256" key="2">
    <source>
        <dbReference type="ARBA" id="ARBA00009473"/>
    </source>
</evidence>
<evidence type="ECO:0000256" key="5">
    <source>
        <dbReference type="ARBA" id="ARBA00023270"/>
    </source>
</evidence>
<dbReference type="EMBL" id="BDCR01000004">
    <property type="protein sequence ID" value="GAT63898.1"/>
    <property type="molecule type" value="Genomic_DNA"/>
</dbReference>
<comment type="catalytic activity">
    <reaction evidence="6">
        <text>2-deoxy-D-ribose 5-phosphate = D-glyceraldehyde 3-phosphate + acetaldehyde</text>
        <dbReference type="Rhea" id="RHEA:12821"/>
        <dbReference type="ChEBI" id="CHEBI:15343"/>
        <dbReference type="ChEBI" id="CHEBI:59776"/>
        <dbReference type="ChEBI" id="CHEBI:62877"/>
        <dbReference type="EC" id="4.1.2.4"/>
    </reaction>
</comment>
<name>A0A171AKS3_9BACT</name>
<evidence type="ECO:0000256" key="4">
    <source>
        <dbReference type="ARBA" id="ARBA00023239"/>
    </source>
</evidence>
<sequence length="292" mass="31688">MRDFNALFKEYTCNLNDDQVKESVSKLLSEKATANATTEVYKTCFNLIDLTSLNTSDSTSSIEAFVDKVNAFPGEFPDMPSVAAICVYPSFAKTVKERLKFPLGIAAVSAGFPSSQTFLEVKIAETAMAVSDGASEIDVVISVGKFLEGNYEELYEELDELKATCRDAHLKVILETGALVSAENIKKASLIAMAAGADFIKTSTGKMSPAATLEAAYVMCGAIKEFYNKTGQKVGFKPAGGISTTEDAVKYYTIVKEVLGDEWLNNKLFRFGASRLANNLLSDIYGKTVSYF</sequence>
<keyword evidence="4" id="KW-0456">Lyase</keyword>
<keyword evidence="5" id="KW-0704">Schiff base</keyword>
<evidence type="ECO:0000256" key="6">
    <source>
        <dbReference type="ARBA" id="ARBA00048791"/>
    </source>
</evidence>
<dbReference type="Gene3D" id="3.20.20.70">
    <property type="entry name" value="Aldolase class I"/>
    <property type="match status" value="1"/>
</dbReference>
<organism evidence="9 10">
    <name type="scientific">Paludibacter jiangxiensis</name>
    <dbReference type="NCBI Taxonomy" id="681398"/>
    <lineage>
        <taxon>Bacteria</taxon>
        <taxon>Pseudomonadati</taxon>
        <taxon>Bacteroidota</taxon>
        <taxon>Bacteroidia</taxon>
        <taxon>Bacteroidales</taxon>
        <taxon>Paludibacteraceae</taxon>
        <taxon>Paludibacter</taxon>
    </lineage>
</organism>
<dbReference type="PANTHER" id="PTHR10889:SF3">
    <property type="entry name" value="DEOXYRIBOSE-PHOSPHATE ALDOLASE"/>
    <property type="match status" value="1"/>
</dbReference>
<dbReference type="OrthoDB" id="9778711at2"/>
<evidence type="ECO:0000256" key="8">
    <source>
        <dbReference type="SAM" id="Coils"/>
    </source>
</evidence>
<dbReference type="GO" id="GO:0004139">
    <property type="term" value="F:deoxyribose-phosphate aldolase activity"/>
    <property type="evidence" value="ECO:0007669"/>
    <property type="project" value="UniProtKB-UniRule"/>
</dbReference>
<evidence type="ECO:0000313" key="9">
    <source>
        <dbReference type="EMBL" id="GAT63898.1"/>
    </source>
</evidence>
<comment type="pathway">
    <text evidence="1">Carbohydrate degradation; 2-deoxy-D-ribose 1-phosphate degradation; D-glyceraldehyde 3-phosphate and acetaldehyde from 2-deoxy-alpha-D-ribose 1-phosphate: step 2/2.</text>
</comment>
<gene>
    <name evidence="9" type="ORF">PJIAN_4440</name>
</gene>
<dbReference type="CDD" id="cd00959">
    <property type="entry name" value="DeoC"/>
    <property type="match status" value="1"/>
</dbReference>
<dbReference type="STRING" id="681398.PJIAN_4440"/>
<feature type="coiled-coil region" evidence="8">
    <location>
        <begin position="144"/>
        <end position="171"/>
    </location>
</feature>
<dbReference type="AlphaFoldDB" id="A0A171AKS3"/>
<evidence type="ECO:0000313" key="10">
    <source>
        <dbReference type="Proteomes" id="UP000076586"/>
    </source>
</evidence>
<comment type="similarity">
    <text evidence="2">Belongs to the DeoC/FbaB aldolase family. DeoC type 2 subfamily.</text>
</comment>
<reference evidence="10" key="1">
    <citation type="submission" date="2016-04" db="EMBL/GenBank/DDBJ databases">
        <title>Draft genome sequence of Paludibacter jiangxiensis strain NM7.</title>
        <authorList>
            <person name="Qiu Y."/>
            <person name="Matsuura N."/>
            <person name="Ohashi A."/>
            <person name="Tourlousse M.D."/>
            <person name="Sekiguchi Y."/>
        </authorList>
    </citation>
    <scope>NUCLEOTIDE SEQUENCE [LARGE SCALE GENOMIC DNA]</scope>
    <source>
        <strain evidence="10">NM7</strain>
    </source>
</reference>
<comment type="caution">
    <text evidence="9">The sequence shown here is derived from an EMBL/GenBank/DDBJ whole genome shotgun (WGS) entry which is preliminary data.</text>
</comment>
<evidence type="ECO:0000256" key="1">
    <source>
        <dbReference type="ARBA" id="ARBA00004816"/>
    </source>
</evidence>
<dbReference type="NCBIfam" id="TIGR00126">
    <property type="entry name" value="deoC"/>
    <property type="match status" value="1"/>
</dbReference>
<dbReference type="PIRSF" id="PIRSF001357">
    <property type="entry name" value="DeoC"/>
    <property type="match status" value="1"/>
</dbReference>
<proteinExistence type="inferred from homology"/>
<dbReference type="PANTHER" id="PTHR10889">
    <property type="entry name" value="DEOXYRIBOSE-PHOSPHATE ALDOLASE"/>
    <property type="match status" value="1"/>
</dbReference>
<keyword evidence="8" id="KW-0175">Coiled coil</keyword>
<dbReference type="Proteomes" id="UP000076586">
    <property type="component" value="Unassembled WGS sequence"/>
</dbReference>
<accession>A0A171AKS3</accession>
<protein>
    <recommendedName>
        <fullName evidence="3 7">Deoxyribose-phosphate aldolase</fullName>
        <ecNumber evidence="3 7">4.1.2.4</ecNumber>
    </recommendedName>
</protein>
<dbReference type="SMART" id="SM01133">
    <property type="entry name" value="DeoC"/>
    <property type="match status" value="1"/>
</dbReference>
<dbReference type="GO" id="GO:0016052">
    <property type="term" value="P:carbohydrate catabolic process"/>
    <property type="evidence" value="ECO:0007669"/>
    <property type="project" value="TreeGrafter"/>
</dbReference>
<dbReference type="InterPro" id="IPR011343">
    <property type="entry name" value="DeoC"/>
</dbReference>
<evidence type="ECO:0000256" key="7">
    <source>
        <dbReference type="NCBIfam" id="TIGR00126"/>
    </source>
</evidence>
<dbReference type="InterPro" id="IPR013785">
    <property type="entry name" value="Aldolase_TIM"/>
</dbReference>
<evidence type="ECO:0000256" key="3">
    <source>
        <dbReference type="ARBA" id="ARBA00012515"/>
    </source>
</evidence>
<dbReference type="GO" id="GO:0009264">
    <property type="term" value="P:deoxyribonucleotide catabolic process"/>
    <property type="evidence" value="ECO:0007669"/>
    <property type="project" value="UniProtKB-UniRule"/>
</dbReference>
<reference evidence="10" key="2">
    <citation type="journal article" date="2017" name="Genome Announc.">
        <title>Draft genome sequence of Paludibacter jiangxiensis NM7(T), a propionate-producing fermentative bacterium.</title>
        <authorList>
            <person name="Qiu Y.-L."/>
            <person name="Tourlousse D.M."/>
            <person name="Matsuura N."/>
            <person name="Ohashi A."/>
            <person name="Sekiguchi Y."/>
        </authorList>
    </citation>
    <scope>NUCLEOTIDE SEQUENCE [LARGE SCALE GENOMIC DNA]</scope>
    <source>
        <strain evidence="10">NM7</strain>
    </source>
</reference>
<keyword evidence="10" id="KW-1185">Reference proteome</keyword>
<dbReference type="InterPro" id="IPR002915">
    <property type="entry name" value="DeoC/FbaB/LacD_aldolase"/>
</dbReference>
<dbReference type="RefSeq" id="WP_068705507.1">
    <property type="nucleotide sequence ID" value="NZ_BDCR01000004.1"/>
</dbReference>
<dbReference type="GO" id="GO:0005737">
    <property type="term" value="C:cytoplasm"/>
    <property type="evidence" value="ECO:0007669"/>
    <property type="project" value="InterPro"/>
</dbReference>